<protein>
    <submittedName>
        <fullName evidence="2">Uncharacterized protein</fullName>
    </submittedName>
</protein>
<dbReference type="AlphaFoldDB" id="A0AAD8S044"/>
<gene>
    <name evidence="1" type="ORF">QYE76_059597</name>
    <name evidence="2" type="ORF">QYE76_060263</name>
</gene>
<evidence type="ECO:0000313" key="3">
    <source>
        <dbReference type="Proteomes" id="UP001231189"/>
    </source>
</evidence>
<name>A0AAD8S044_LOLMU</name>
<dbReference type="EMBL" id="JAUUTY010000004">
    <property type="protein sequence ID" value="KAK1642458.1"/>
    <property type="molecule type" value="Genomic_DNA"/>
</dbReference>
<dbReference type="EMBL" id="JAUUTY010000004">
    <property type="protein sequence ID" value="KAK1641792.1"/>
    <property type="molecule type" value="Genomic_DNA"/>
</dbReference>
<reference evidence="2" key="1">
    <citation type="submission" date="2023-07" db="EMBL/GenBank/DDBJ databases">
        <title>A chromosome-level genome assembly of Lolium multiflorum.</title>
        <authorList>
            <person name="Chen Y."/>
            <person name="Copetti D."/>
            <person name="Kolliker R."/>
            <person name="Studer B."/>
        </authorList>
    </citation>
    <scope>NUCLEOTIDE SEQUENCE</scope>
    <source>
        <strain evidence="2">02402/16</strain>
        <tissue evidence="2">Leaf</tissue>
    </source>
</reference>
<dbReference type="Proteomes" id="UP001231189">
    <property type="component" value="Unassembled WGS sequence"/>
</dbReference>
<organism evidence="2 3">
    <name type="scientific">Lolium multiflorum</name>
    <name type="common">Italian ryegrass</name>
    <name type="synonym">Lolium perenne subsp. multiflorum</name>
    <dbReference type="NCBI Taxonomy" id="4521"/>
    <lineage>
        <taxon>Eukaryota</taxon>
        <taxon>Viridiplantae</taxon>
        <taxon>Streptophyta</taxon>
        <taxon>Embryophyta</taxon>
        <taxon>Tracheophyta</taxon>
        <taxon>Spermatophyta</taxon>
        <taxon>Magnoliopsida</taxon>
        <taxon>Liliopsida</taxon>
        <taxon>Poales</taxon>
        <taxon>Poaceae</taxon>
        <taxon>BOP clade</taxon>
        <taxon>Pooideae</taxon>
        <taxon>Poodae</taxon>
        <taxon>Poeae</taxon>
        <taxon>Poeae Chloroplast Group 2 (Poeae type)</taxon>
        <taxon>Loliodinae</taxon>
        <taxon>Loliinae</taxon>
        <taxon>Lolium</taxon>
    </lineage>
</organism>
<proteinExistence type="predicted"/>
<comment type="caution">
    <text evidence="2">The sequence shown here is derived from an EMBL/GenBank/DDBJ whole genome shotgun (WGS) entry which is preliminary data.</text>
</comment>
<keyword evidence="3" id="KW-1185">Reference proteome</keyword>
<evidence type="ECO:0000313" key="1">
    <source>
        <dbReference type="EMBL" id="KAK1641792.1"/>
    </source>
</evidence>
<evidence type="ECO:0000313" key="2">
    <source>
        <dbReference type="EMBL" id="KAK1642458.1"/>
    </source>
</evidence>
<sequence>MAAPWHISVSPSGSRSLLIRLQRISRRCRGRSSSVVGVMFDYFELDAADAGLPVGRLVFTDLADGVRLLPAEARSSSG</sequence>
<accession>A0AAD8S044</accession>